<sequence length="50" mass="5756">MFFDTTLESKKRLILSYYGTEGVLMNPVFILQKLGLQNIPLLGRVASYLY</sequence>
<proteinExistence type="predicted"/>
<name>A0A453JSD7_AEGTS</name>
<reference evidence="1" key="5">
    <citation type="journal article" date="2021" name="G3 (Bethesda)">
        <title>Aegilops tauschii genome assembly Aet v5.0 features greater sequence contiguity and improved annotation.</title>
        <authorList>
            <person name="Wang L."/>
            <person name="Zhu T."/>
            <person name="Rodriguez J.C."/>
            <person name="Deal K.R."/>
            <person name="Dubcovsky J."/>
            <person name="McGuire P.E."/>
            <person name="Lux T."/>
            <person name="Spannagl M."/>
            <person name="Mayer K.F.X."/>
            <person name="Baldrich P."/>
            <person name="Meyers B.C."/>
            <person name="Huo N."/>
            <person name="Gu Y.Q."/>
            <person name="Zhou H."/>
            <person name="Devos K.M."/>
            <person name="Bennetzen J.L."/>
            <person name="Unver T."/>
            <person name="Budak H."/>
            <person name="Gulick P.J."/>
            <person name="Galiba G."/>
            <person name="Kalapos B."/>
            <person name="Nelson D.R."/>
            <person name="Li P."/>
            <person name="You F.M."/>
            <person name="Luo M.C."/>
            <person name="Dvorak J."/>
        </authorList>
    </citation>
    <scope>NUCLEOTIDE SEQUENCE [LARGE SCALE GENOMIC DNA]</scope>
    <source>
        <strain evidence="1">cv. AL8/78</strain>
    </source>
</reference>
<evidence type="ECO:0000313" key="2">
    <source>
        <dbReference type="Proteomes" id="UP000015105"/>
    </source>
</evidence>
<reference evidence="2" key="1">
    <citation type="journal article" date="2014" name="Science">
        <title>Ancient hybridizations among the ancestral genomes of bread wheat.</title>
        <authorList>
            <consortium name="International Wheat Genome Sequencing Consortium,"/>
            <person name="Marcussen T."/>
            <person name="Sandve S.R."/>
            <person name="Heier L."/>
            <person name="Spannagl M."/>
            <person name="Pfeifer M."/>
            <person name="Jakobsen K.S."/>
            <person name="Wulff B.B."/>
            <person name="Steuernagel B."/>
            <person name="Mayer K.F."/>
            <person name="Olsen O.A."/>
        </authorList>
    </citation>
    <scope>NUCLEOTIDE SEQUENCE [LARGE SCALE GENOMIC DNA]</scope>
    <source>
        <strain evidence="2">cv. AL8/78</strain>
    </source>
</reference>
<dbReference type="Gramene" id="AET5Gv20177800.1">
    <property type="protein sequence ID" value="AET5Gv20177800.1"/>
    <property type="gene ID" value="AET5Gv20177800"/>
</dbReference>
<accession>A0A453JSD7</accession>
<reference evidence="1" key="4">
    <citation type="submission" date="2019-03" db="UniProtKB">
        <authorList>
            <consortium name="EnsemblPlants"/>
        </authorList>
    </citation>
    <scope>IDENTIFICATION</scope>
</reference>
<reference evidence="2" key="2">
    <citation type="journal article" date="2017" name="Nat. Plants">
        <title>The Aegilops tauschii genome reveals multiple impacts of transposons.</title>
        <authorList>
            <person name="Zhao G."/>
            <person name="Zou C."/>
            <person name="Li K."/>
            <person name="Wang K."/>
            <person name="Li T."/>
            <person name="Gao L."/>
            <person name="Zhang X."/>
            <person name="Wang H."/>
            <person name="Yang Z."/>
            <person name="Liu X."/>
            <person name="Jiang W."/>
            <person name="Mao L."/>
            <person name="Kong X."/>
            <person name="Jiao Y."/>
            <person name="Jia J."/>
        </authorList>
    </citation>
    <scope>NUCLEOTIDE SEQUENCE [LARGE SCALE GENOMIC DNA]</scope>
    <source>
        <strain evidence="2">cv. AL8/78</strain>
    </source>
</reference>
<reference evidence="1" key="3">
    <citation type="journal article" date="2017" name="Nature">
        <title>Genome sequence of the progenitor of the wheat D genome Aegilops tauschii.</title>
        <authorList>
            <person name="Luo M.C."/>
            <person name="Gu Y.Q."/>
            <person name="Puiu D."/>
            <person name="Wang H."/>
            <person name="Twardziok S.O."/>
            <person name="Deal K.R."/>
            <person name="Huo N."/>
            <person name="Zhu T."/>
            <person name="Wang L."/>
            <person name="Wang Y."/>
            <person name="McGuire P.E."/>
            <person name="Liu S."/>
            <person name="Long H."/>
            <person name="Ramasamy R.K."/>
            <person name="Rodriguez J.C."/>
            <person name="Van S.L."/>
            <person name="Yuan L."/>
            <person name="Wang Z."/>
            <person name="Xia Z."/>
            <person name="Xiao L."/>
            <person name="Anderson O.D."/>
            <person name="Ouyang S."/>
            <person name="Liang Y."/>
            <person name="Zimin A.V."/>
            <person name="Pertea G."/>
            <person name="Qi P."/>
            <person name="Bennetzen J.L."/>
            <person name="Dai X."/>
            <person name="Dawson M.W."/>
            <person name="Muller H.G."/>
            <person name="Kugler K."/>
            <person name="Rivarola-Duarte L."/>
            <person name="Spannagl M."/>
            <person name="Mayer K.F.X."/>
            <person name="Lu F.H."/>
            <person name="Bevan M.W."/>
            <person name="Leroy P."/>
            <person name="Li P."/>
            <person name="You F.M."/>
            <person name="Sun Q."/>
            <person name="Liu Z."/>
            <person name="Lyons E."/>
            <person name="Wicker T."/>
            <person name="Salzberg S.L."/>
            <person name="Devos K.M."/>
            <person name="Dvorak J."/>
        </authorList>
    </citation>
    <scope>NUCLEOTIDE SEQUENCE [LARGE SCALE GENOMIC DNA]</scope>
    <source>
        <strain evidence="1">cv. AL8/78</strain>
    </source>
</reference>
<evidence type="ECO:0000313" key="1">
    <source>
        <dbReference type="EnsemblPlants" id="AET5Gv20177800.1"/>
    </source>
</evidence>
<dbReference type="Proteomes" id="UP000015105">
    <property type="component" value="Chromosome 5D"/>
</dbReference>
<dbReference type="AlphaFoldDB" id="A0A453JSD7"/>
<organism evidence="1 2">
    <name type="scientific">Aegilops tauschii subsp. strangulata</name>
    <name type="common">Goatgrass</name>
    <dbReference type="NCBI Taxonomy" id="200361"/>
    <lineage>
        <taxon>Eukaryota</taxon>
        <taxon>Viridiplantae</taxon>
        <taxon>Streptophyta</taxon>
        <taxon>Embryophyta</taxon>
        <taxon>Tracheophyta</taxon>
        <taxon>Spermatophyta</taxon>
        <taxon>Magnoliopsida</taxon>
        <taxon>Liliopsida</taxon>
        <taxon>Poales</taxon>
        <taxon>Poaceae</taxon>
        <taxon>BOP clade</taxon>
        <taxon>Pooideae</taxon>
        <taxon>Triticodae</taxon>
        <taxon>Triticeae</taxon>
        <taxon>Triticinae</taxon>
        <taxon>Aegilops</taxon>
    </lineage>
</organism>
<protein>
    <submittedName>
        <fullName evidence="1">Uncharacterized protein</fullName>
    </submittedName>
</protein>
<dbReference type="EnsemblPlants" id="AET5Gv20177800.1">
    <property type="protein sequence ID" value="AET5Gv20177800.1"/>
    <property type="gene ID" value="AET5Gv20177800"/>
</dbReference>
<keyword evidence="2" id="KW-1185">Reference proteome</keyword>